<keyword evidence="2" id="KW-1185">Reference proteome</keyword>
<reference evidence="1" key="1">
    <citation type="journal article" date="2021" name="Nat. Commun.">
        <title>Genetic determinants of endophytism in the Arabidopsis root mycobiome.</title>
        <authorList>
            <person name="Mesny F."/>
            <person name="Miyauchi S."/>
            <person name="Thiergart T."/>
            <person name="Pickel B."/>
            <person name="Atanasova L."/>
            <person name="Karlsson M."/>
            <person name="Huettel B."/>
            <person name="Barry K.W."/>
            <person name="Haridas S."/>
            <person name="Chen C."/>
            <person name="Bauer D."/>
            <person name="Andreopoulos W."/>
            <person name="Pangilinan J."/>
            <person name="LaButti K."/>
            <person name="Riley R."/>
            <person name="Lipzen A."/>
            <person name="Clum A."/>
            <person name="Drula E."/>
            <person name="Henrissat B."/>
            <person name="Kohler A."/>
            <person name="Grigoriev I.V."/>
            <person name="Martin F.M."/>
            <person name="Hacquard S."/>
        </authorList>
    </citation>
    <scope>NUCLEOTIDE SEQUENCE</scope>
    <source>
        <strain evidence="1">MPI-CAGE-CH-0230</strain>
    </source>
</reference>
<accession>A0A9P8YJS3</accession>
<dbReference type="GeneID" id="70193009"/>
<dbReference type="Proteomes" id="UP000756346">
    <property type="component" value="Unassembled WGS sequence"/>
</dbReference>
<dbReference type="RefSeq" id="XP_046018370.1">
    <property type="nucleotide sequence ID" value="XM_046163463.1"/>
</dbReference>
<sequence>MLSHTDRHRSFHLLFQTPPTTPKTPRAMLSAGTVEPPDAAPILGTSPAAQRPVFDVERRHPRGLGGATVDAGGASVAQAYAIFSRVSRATKHCASTTRGFGRCRVTIPTLLAGWLRHKALSLHCPVCSLVSLYELYELYEPKRSFQVWISTPAGSYCQKCHNEGQSWHSCLGP</sequence>
<evidence type="ECO:0000313" key="2">
    <source>
        <dbReference type="Proteomes" id="UP000756346"/>
    </source>
</evidence>
<gene>
    <name evidence="1" type="ORF">B0I36DRAFT_8558</name>
</gene>
<name>A0A9P8YJS3_9PEZI</name>
<dbReference type="AlphaFoldDB" id="A0A9P8YJS3"/>
<organism evidence="1 2">
    <name type="scientific">Microdochium trichocladiopsis</name>
    <dbReference type="NCBI Taxonomy" id="1682393"/>
    <lineage>
        <taxon>Eukaryota</taxon>
        <taxon>Fungi</taxon>
        <taxon>Dikarya</taxon>
        <taxon>Ascomycota</taxon>
        <taxon>Pezizomycotina</taxon>
        <taxon>Sordariomycetes</taxon>
        <taxon>Xylariomycetidae</taxon>
        <taxon>Xylariales</taxon>
        <taxon>Microdochiaceae</taxon>
        <taxon>Microdochium</taxon>
    </lineage>
</organism>
<protein>
    <submittedName>
        <fullName evidence="1">Uncharacterized protein</fullName>
    </submittedName>
</protein>
<comment type="caution">
    <text evidence="1">The sequence shown here is derived from an EMBL/GenBank/DDBJ whole genome shotgun (WGS) entry which is preliminary data.</text>
</comment>
<evidence type="ECO:0000313" key="1">
    <source>
        <dbReference type="EMBL" id="KAH7040315.1"/>
    </source>
</evidence>
<proteinExistence type="predicted"/>
<dbReference type="EMBL" id="JAGTJQ010000001">
    <property type="protein sequence ID" value="KAH7040315.1"/>
    <property type="molecule type" value="Genomic_DNA"/>
</dbReference>